<dbReference type="AlphaFoldDB" id="A0A6I2R1B8"/>
<dbReference type="Proteomes" id="UP000434475">
    <property type="component" value="Unassembled WGS sequence"/>
</dbReference>
<protein>
    <submittedName>
        <fullName evidence="1">Uncharacterized protein</fullName>
    </submittedName>
</protein>
<dbReference type="EMBL" id="WKPR01000009">
    <property type="protein sequence ID" value="MSB19941.1"/>
    <property type="molecule type" value="Genomic_DNA"/>
</dbReference>
<evidence type="ECO:0000313" key="2">
    <source>
        <dbReference type="Proteomes" id="UP000434475"/>
    </source>
</evidence>
<reference evidence="1 2" key="1">
    <citation type="journal article" date="2019" name="Nat. Med.">
        <title>A library of human gut bacterial isolates paired with longitudinal multiomics data enables mechanistic microbiome research.</title>
        <authorList>
            <person name="Poyet M."/>
            <person name="Groussin M."/>
            <person name="Gibbons S.M."/>
            <person name="Avila-Pacheco J."/>
            <person name="Jiang X."/>
            <person name="Kearney S.M."/>
            <person name="Perrotta A.R."/>
            <person name="Berdy B."/>
            <person name="Zhao S."/>
            <person name="Lieberman T.D."/>
            <person name="Swanson P.K."/>
            <person name="Smith M."/>
            <person name="Roesemann S."/>
            <person name="Alexander J.E."/>
            <person name="Rich S.A."/>
            <person name="Livny J."/>
            <person name="Vlamakis H."/>
            <person name="Clish C."/>
            <person name="Bullock K."/>
            <person name="Deik A."/>
            <person name="Scott J."/>
            <person name="Pierce K.A."/>
            <person name="Xavier R.J."/>
            <person name="Alm E.J."/>
        </authorList>
    </citation>
    <scope>NUCLEOTIDE SEQUENCE [LARGE SCALE GENOMIC DNA]</scope>
    <source>
        <strain evidence="1 2">BIOML-A2</strain>
    </source>
</reference>
<accession>A0A6I2R1B8</accession>
<name>A0A6I2R1B8_FLAPL</name>
<proteinExistence type="predicted"/>
<evidence type="ECO:0000313" key="1">
    <source>
        <dbReference type="EMBL" id="MSB19941.1"/>
    </source>
</evidence>
<gene>
    <name evidence="1" type="ORF">GKE97_10485</name>
</gene>
<sequence length="79" mass="8949">MGRNVIPFHEAQASSRCRHQYVDEQALSDQYYESLVQLRDSLKLLAQECGISLKEAMIDLTYIAVGDEIVSQLTDADEE</sequence>
<comment type="caution">
    <text evidence="1">The sequence shown here is derived from an EMBL/GenBank/DDBJ whole genome shotgun (WGS) entry which is preliminary data.</text>
</comment>
<dbReference type="RefSeq" id="WP_172697667.1">
    <property type="nucleotide sequence ID" value="NZ_WKPR01000009.1"/>
</dbReference>
<organism evidence="1 2">
    <name type="scientific">Flavonifractor plautii</name>
    <name type="common">Fusobacterium plautii</name>
    <dbReference type="NCBI Taxonomy" id="292800"/>
    <lineage>
        <taxon>Bacteria</taxon>
        <taxon>Bacillati</taxon>
        <taxon>Bacillota</taxon>
        <taxon>Clostridia</taxon>
        <taxon>Eubacteriales</taxon>
        <taxon>Oscillospiraceae</taxon>
        <taxon>Flavonifractor</taxon>
    </lineage>
</organism>